<organism evidence="1 2">
    <name type="scientific">Methylobacterium indicum</name>
    <dbReference type="NCBI Taxonomy" id="1775910"/>
    <lineage>
        <taxon>Bacteria</taxon>
        <taxon>Pseudomonadati</taxon>
        <taxon>Pseudomonadota</taxon>
        <taxon>Alphaproteobacteria</taxon>
        <taxon>Hyphomicrobiales</taxon>
        <taxon>Methylobacteriaceae</taxon>
        <taxon>Methylobacterium</taxon>
    </lineage>
</organism>
<evidence type="ECO:0000313" key="1">
    <source>
        <dbReference type="EMBL" id="KMO25688.1"/>
    </source>
</evidence>
<protein>
    <recommendedName>
        <fullName evidence="3">DNA topoisomerase type IA zn finger domain-containing protein</fullName>
    </recommendedName>
</protein>
<evidence type="ECO:0008006" key="3">
    <source>
        <dbReference type="Google" id="ProtNLM"/>
    </source>
</evidence>
<name>A0ABR5HGD7_9HYPH</name>
<proteinExistence type="predicted"/>
<gene>
    <name evidence="1" type="ORF">QR79_06410</name>
</gene>
<comment type="caution">
    <text evidence="1">The sequence shown here is derived from an EMBL/GenBank/DDBJ whole genome shotgun (WGS) entry which is preliminary data.</text>
</comment>
<dbReference type="Proteomes" id="UP000036471">
    <property type="component" value="Unassembled WGS sequence"/>
</dbReference>
<dbReference type="EMBL" id="JTHG01000046">
    <property type="protein sequence ID" value="KMO25688.1"/>
    <property type="molecule type" value="Genomic_DNA"/>
</dbReference>
<reference evidence="1 2" key="1">
    <citation type="submission" date="2014-11" db="EMBL/GenBank/DDBJ databases">
        <title>Comparative genomics of Methylobacterium species.</title>
        <authorList>
            <person name="Chaudhry V."/>
            <person name="Patil P.B."/>
        </authorList>
    </citation>
    <scope>NUCLEOTIDE SEQUENCE [LARGE SCALE GENOMIC DNA]</scope>
    <source>
        <strain evidence="1 2">SE3.6</strain>
    </source>
</reference>
<keyword evidence="2" id="KW-1185">Reference proteome</keyword>
<sequence length="114" mass="12151">MTGLLDAYRAGVQAVLCAAEEAAAAIRARHDAGGIRQQAAAEALEAFSVAFQCEALPEPRTPVLEALRAIRSEPGDEGEIPCPECSGRLRWARDPGNGHVWGKCESDGCLAWMM</sequence>
<evidence type="ECO:0000313" key="2">
    <source>
        <dbReference type="Proteomes" id="UP000036471"/>
    </source>
</evidence>
<accession>A0ABR5HGD7</accession>